<organism evidence="2 3">
    <name type="scientific">Paraconexibacter algicola</name>
    <dbReference type="NCBI Taxonomy" id="2133960"/>
    <lineage>
        <taxon>Bacteria</taxon>
        <taxon>Bacillati</taxon>
        <taxon>Actinomycetota</taxon>
        <taxon>Thermoleophilia</taxon>
        <taxon>Solirubrobacterales</taxon>
        <taxon>Paraconexibacteraceae</taxon>
        <taxon>Paraconexibacter</taxon>
    </lineage>
</organism>
<dbReference type="RefSeq" id="WP_107567017.1">
    <property type="nucleotide sequence ID" value="NZ_PYYB01000001.1"/>
</dbReference>
<protein>
    <recommendedName>
        <fullName evidence="1">PucR C-terminal helix-turn-helix domain-containing protein</fullName>
    </recommendedName>
</protein>
<sequence length="357" mass="38627">MSRDVTDDLAVVRERPGAFVERYVGVLERLGMVPVHLPADTARLILSQHQRAILRTMEVDAPSPDDEMSLREIGDALGRADVPLALVAAGGAALPGVLRSELTARGIPVRRSSADYVVETVRLARALRCLFEGWEQGDAVRKAAGGNDPLRALLEDLLAGRVTSAGAATRISLAGLPQASWYIGLLEATERPARLRPEVTAARTSYRGNVAWLATVDEPFEGHAELLGGVSARVASRDLPRAAVQATLAFAAARRTGVTQSWGGVGFDDGLAEHPSLLEAAAERLLAPLDPSLRATLEAFARRWPRRGAAAEDLAIHRNTFARRLSTIERELHVDLSDPDVLVQLHLATQRRNRDKQ</sequence>
<dbReference type="PANTHER" id="PTHR33744:SF1">
    <property type="entry name" value="DNA-BINDING TRANSCRIPTIONAL ACTIVATOR ADER"/>
    <property type="match status" value="1"/>
</dbReference>
<dbReference type="AlphaFoldDB" id="A0A2T4UHA0"/>
<name>A0A2T4UHA0_9ACTN</name>
<dbReference type="Gene3D" id="1.10.10.2840">
    <property type="entry name" value="PucR C-terminal helix-turn-helix domain"/>
    <property type="match status" value="1"/>
</dbReference>
<evidence type="ECO:0000313" key="3">
    <source>
        <dbReference type="Proteomes" id="UP000240739"/>
    </source>
</evidence>
<reference evidence="2 3" key="1">
    <citation type="submission" date="2018-03" db="EMBL/GenBank/DDBJ databases">
        <title>Aquarubrobacter algicola gen. nov., sp. nov., a novel actinobacterium isolated from shallow eutrophic lake during the end of cyanobacterial harmful algal blooms.</title>
        <authorList>
            <person name="Chun S.J."/>
        </authorList>
    </citation>
    <scope>NUCLEOTIDE SEQUENCE [LARGE SCALE GENOMIC DNA]</scope>
    <source>
        <strain evidence="2 3">Seoho-28</strain>
    </source>
</reference>
<dbReference type="OrthoDB" id="8450798at2"/>
<gene>
    <name evidence="2" type="ORF">C7Y72_02340</name>
</gene>
<comment type="caution">
    <text evidence="2">The sequence shown here is derived from an EMBL/GenBank/DDBJ whole genome shotgun (WGS) entry which is preliminary data.</text>
</comment>
<dbReference type="InterPro" id="IPR025736">
    <property type="entry name" value="PucR_C-HTH_dom"/>
</dbReference>
<dbReference type="Proteomes" id="UP000240739">
    <property type="component" value="Unassembled WGS sequence"/>
</dbReference>
<feature type="domain" description="PucR C-terminal helix-turn-helix" evidence="1">
    <location>
        <begin position="293"/>
        <end position="349"/>
    </location>
</feature>
<dbReference type="Pfam" id="PF13556">
    <property type="entry name" value="HTH_30"/>
    <property type="match status" value="1"/>
</dbReference>
<dbReference type="PANTHER" id="PTHR33744">
    <property type="entry name" value="CARBOHYDRATE DIACID REGULATOR"/>
    <property type="match status" value="1"/>
</dbReference>
<dbReference type="InterPro" id="IPR051448">
    <property type="entry name" value="CdaR-like_regulators"/>
</dbReference>
<evidence type="ECO:0000259" key="1">
    <source>
        <dbReference type="Pfam" id="PF13556"/>
    </source>
</evidence>
<evidence type="ECO:0000313" key="2">
    <source>
        <dbReference type="EMBL" id="PTL58579.1"/>
    </source>
</evidence>
<dbReference type="EMBL" id="PYYB01000001">
    <property type="protein sequence ID" value="PTL58579.1"/>
    <property type="molecule type" value="Genomic_DNA"/>
</dbReference>
<keyword evidence="3" id="KW-1185">Reference proteome</keyword>
<accession>A0A2T4UHA0</accession>
<dbReference type="InterPro" id="IPR042070">
    <property type="entry name" value="PucR_C-HTH_sf"/>
</dbReference>
<proteinExistence type="predicted"/>